<name>A0A2H4YF51_9CAUD</name>
<dbReference type="EMBL" id="MG250483">
    <property type="protein sequence ID" value="AUE22797.1"/>
    <property type="molecule type" value="Genomic_DNA"/>
</dbReference>
<organism evidence="1 2">
    <name type="scientific">Aeromonas phage Ah1</name>
    <dbReference type="NCBI Taxonomy" id="2053701"/>
    <lineage>
        <taxon>Viruses</taxon>
        <taxon>Duplodnaviria</taxon>
        <taxon>Heunggongvirae</taxon>
        <taxon>Uroviricota</taxon>
        <taxon>Caudoviricetes</taxon>
        <taxon>Pantevenvirales</taxon>
        <taxon>Straboviridae</taxon>
        <taxon>Cinqassovirus</taxon>
        <taxon>Cinqassovirus ah1</taxon>
    </lineage>
</organism>
<dbReference type="KEGG" id="vg:65110599"/>
<dbReference type="RefSeq" id="YP_010093008.1">
    <property type="nucleotide sequence ID" value="NC_055733.1"/>
</dbReference>
<sequence length="94" mass="10452">MSVKTFAETLVRGGVVAQRQAWNAGHENQGASIDVLAYALEVASALPKNKKAVELVEYINQWDMEQGYGLRFAKELDSTVVRGITTELKDYFKS</sequence>
<proteinExistence type="predicted"/>
<gene>
    <name evidence="1" type="primary">rIII</name>
    <name evidence="1" type="ORF">Ah1_00279</name>
</gene>
<evidence type="ECO:0000313" key="1">
    <source>
        <dbReference type="EMBL" id="AUE22797.1"/>
    </source>
</evidence>
<keyword evidence="2" id="KW-1185">Reference proteome</keyword>
<evidence type="ECO:0000313" key="2">
    <source>
        <dbReference type="Proteomes" id="UP000240934"/>
    </source>
</evidence>
<protein>
    <submittedName>
        <fullName evidence="1">Lysis inhibition accessory protein</fullName>
    </submittedName>
</protein>
<dbReference type="Proteomes" id="UP000240934">
    <property type="component" value="Segment"/>
</dbReference>
<reference evidence="1 2" key="1">
    <citation type="submission" date="2017-10" db="EMBL/GenBank/DDBJ databases">
        <title>Antibacterial composition for extension of chilled fish shelf life and decreasing of risk of food-borne infections, bacteriophage strains for its preparation.</title>
        <authorList>
            <person name="Zulkarneev E.R."/>
            <person name="Aleshkin A.V."/>
            <person name="Rubalsky O.V."/>
            <person name="Kiseleva I.A."/>
            <person name="Rubalskii E.O."/>
            <person name="Lebedev S.N."/>
        </authorList>
    </citation>
    <scope>NUCLEOTIDE SEQUENCE [LARGE SCALE GENOMIC DNA]</scope>
</reference>
<accession>A0A2H4YF51</accession>
<dbReference type="GeneID" id="65110599"/>